<dbReference type="AlphaFoldDB" id="A0A139WRZ9"/>
<comment type="similarity">
    <text evidence="9">Belongs to the IspH family.</text>
</comment>
<evidence type="ECO:0000256" key="3">
    <source>
        <dbReference type="ARBA" id="ARBA00023002"/>
    </source>
</evidence>
<dbReference type="NCBIfam" id="TIGR00216">
    <property type="entry name" value="ispH_lytB"/>
    <property type="match status" value="1"/>
</dbReference>
<dbReference type="InterPro" id="IPR003451">
    <property type="entry name" value="LytB/IspH"/>
</dbReference>
<keyword evidence="5 9" id="KW-0411">Iron-sulfur</keyword>
<keyword evidence="3 9" id="KW-0560">Oxidoreductase</keyword>
<dbReference type="UniPathway" id="UPA00056">
    <property type="reaction ID" value="UER00097"/>
</dbReference>
<keyword evidence="1 9" id="KW-0004">4Fe-4S</keyword>
<feature type="binding site" evidence="9">
    <location>
        <position position="379"/>
    </location>
    <ligand>
        <name>(2E)-4-hydroxy-3-methylbut-2-enyl diphosphate</name>
        <dbReference type="ChEBI" id="CHEBI:128753"/>
    </ligand>
</feature>
<feature type="binding site" evidence="9">
    <location>
        <position position="318"/>
    </location>
    <ligand>
        <name>(2E)-4-hydroxy-3-methylbut-2-enyl diphosphate</name>
        <dbReference type="ChEBI" id="CHEBI:128753"/>
    </ligand>
</feature>
<dbReference type="GO" id="GO:0051745">
    <property type="term" value="F:4-hydroxy-3-methylbut-2-enyl diphosphate reductase activity"/>
    <property type="evidence" value="ECO:0007669"/>
    <property type="project" value="UniProtKB-UniRule"/>
</dbReference>
<dbReference type="HAMAP" id="MF_00191">
    <property type="entry name" value="IspH"/>
    <property type="match status" value="1"/>
</dbReference>
<feature type="binding site" evidence="9">
    <location>
        <position position="185"/>
    </location>
    <ligand>
        <name>isopentenyl diphosphate</name>
        <dbReference type="ChEBI" id="CHEBI:128769"/>
    </ligand>
</feature>
<feature type="binding site" evidence="9">
    <location>
        <position position="317"/>
    </location>
    <ligand>
        <name>isopentenyl diphosphate</name>
        <dbReference type="ChEBI" id="CHEBI:128769"/>
    </ligand>
</feature>
<dbReference type="Gene3D" id="3.40.50.11270">
    <property type="match status" value="1"/>
</dbReference>
<feature type="binding site" evidence="9">
    <location>
        <position position="379"/>
    </location>
    <ligand>
        <name>dimethylallyl diphosphate</name>
        <dbReference type="ChEBI" id="CHEBI:57623"/>
    </ligand>
</feature>
<evidence type="ECO:0000256" key="5">
    <source>
        <dbReference type="ARBA" id="ARBA00023014"/>
    </source>
</evidence>
<organism evidence="10 11">
    <name type="scientific">Scytonema hofmannii PCC 7110</name>
    <dbReference type="NCBI Taxonomy" id="128403"/>
    <lineage>
        <taxon>Bacteria</taxon>
        <taxon>Bacillati</taxon>
        <taxon>Cyanobacteriota</taxon>
        <taxon>Cyanophyceae</taxon>
        <taxon>Nostocales</taxon>
        <taxon>Scytonemataceae</taxon>
        <taxon>Scytonema</taxon>
    </lineage>
</organism>
<keyword evidence="11" id="KW-1185">Reference proteome</keyword>
<comment type="cofactor">
    <cofactor evidence="9">
        <name>[4Fe-4S] cluster</name>
        <dbReference type="ChEBI" id="CHEBI:49883"/>
    </cofactor>
    <text evidence="9">Binds 1 [4Fe-4S] cluster per subunit.</text>
</comment>
<feature type="binding site" evidence="9">
    <location>
        <position position="317"/>
    </location>
    <ligand>
        <name>dimethylallyl diphosphate</name>
        <dbReference type="ChEBI" id="CHEBI:57623"/>
    </ligand>
</feature>
<feature type="binding site" evidence="9">
    <location>
        <position position="66"/>
    </location>
    <ligand>
        <name>[4Fe-4S] cluster</name>
        <dbReference type="ChEBI" id="CHEBI:49883"/>
    </ligand>
</feature>
<reference evidence="10 11" key="1">
    <citation type="journal article" date="2013" name="Genome Biol. Evol.">
        <title>Genomes of Stigonematalean cyanobacteria (subsection V) and the evolution of oxygenic photosynthesis from prokaryotes to plastids.</title>
        <authorList>
            <person name="Dagan T."/>
            <person name="Roettger M."/>
            <person name="Stucken K."/>
            <person name="Landan G."/>
            <person name="Koch R."/>
            <person name="Major P."/>
            <person name="Gould S.B."/>
            <person name="Goremykin V.V."/>
            <person name="Rippka R."/>
            <person name="Tandeau de Marsac N."/>
            <person name="Gugger M."/>
            <person name="Lockhart P.J."/>
            <person name="Allen J.F."/>
            <person name="Brune I."/>
            <person name="Maus I."/>
            <person name="Puhler A."/>
            <person name="Martin W.F."/>
        </authorList>
    </citation>
    <scope>NUCLEOTIDE SEQUENCE [LARGE SCALE GENOMIC DNA]</scope>
    <source>
        <strain evidence="10 11">PCC 7110</strain>
    </source>
</reference>
<dbReference type="EMBL" id="ANNX02000052">
    <property type="protein sequence ID" value="KYC35211.1"/>
    <property type="molecule type" value="Genomic_DNA"/>
</dbReference>
<feature type="binding site" evidence="9">
    <location>
        <position position="319"/>
    </location>
    <ligand>
        <name>(2E)-4-hydroxy-3-methylbut-2-enyl diphosphate</name>
        <dbReference type="ChEBI" id="CHEBI:128753"/>
    </ligand>
</feature>
<feature type="binding site" evidence="9">
    <location>
        <position position="185"/>
    </location>
    <ligand>
        <name>dimethylallyl diphosphate</name>
        <dbReference type="ChEBI" id="CHEBI:57623"/>
    </ligand>
</feature>
<feature type="active site" description="Proton donor" evidence="9">
    <location>
        <position position="187"/>
    </location>
</feature>
<evidence type="ECO:0000256" key="7">
    <source>
        <dbReference type="ARBA" id="ARBA00046313"/>
    </source>
</evidence>
<accession>A0A139WRZ9</accession>
<dbReference type="Pfam" id="PF02401">
    <property type="entry name" value="LYTB"/>
    <property type="match status" value="1"/>
</dbReference>
<protein>
    <recommendedName>
        <fullName evidence="9">4-hydroxy-3-methylbut-2-enyl diphosphate reductase</fullName>
        <shortName evidence="9">HMBPP reductase</shortName>
        <ecNumber evidence="9">1.17.7.4</ecNumber>
    </recommendedName>
</protein>
<comment type="pathway">
    <text evidence="8 9">Isoprenoid biosynthesis; dimethylallyl diphosphate biosynthesis; dimethylallyl diphosphate from (2E)-4-hydroxy-3-methylbutenyl diphosphate: step 1/1.</text>
</comment>
<evidence type="ECO:0000256" key="8">
    <source>
        <dbReference type="ARBA" id="ARBA00046314"/>
    </source>
</evidence>
<dbReference type="EC" id="1.17.7.4" evidence="9"/>
<comment type="function">
    <text evidence="9">Catalyzes the conversion of 1-hydroxy-2-methyl-2-(E)-butenyl 4-diphosphate (HMBPP) into a mixture of isopentenyl diphosphate (IPP) and dimethylallyl diphosphate (DMAPP). Acts in the terminal step of the DOXP/MEP pathway for isoprenoid precursor biosynthesis.</text>
</comment>
<dbReference type="NCBIfam" id="NF009911">
    <property type="entry name" value="PRK13371.1"/>
    <property type="match status" value="1"/>
</dbReference>
<dbReference type="UniPathway" id="UPA00059">
    <property type="reaction ID" value="UER00105"/>
</dbReference>
<evidence type="ECO:0000256" key="2">
    <source>
        <dbReference type="ARBA" id="ARBA00022723"/>
    </source>
</evidence>
<dbReference type="Proteomes" id="UP000076925">
    <property type="component" value="Unassembled WGS sequence"/>
</dbReference>
<dbReference type="RefSeq" id="WP_017745471.1">
    <property type="nucleotide sequence ID" value="NZ_KQ976354.1"/>
</dbReference>
<dbReference type="PANTHER" id="PTHR31619">
    <property type="entry name" value="4-HYDROXY-3-METHYLBUT-2-ENYL DIPHOSPHATE REDUCTASE, CHLOROPLASTIC"/>
    <property type="match status" value="1"/>
</dbReference>
<keyword evidence="6 9" id="KW-0414">Isoprene biosynthesis</keyword>
<comment type="caution">
    <text evidence="10">The sequence shown here is derived from an EMBL/GenBank/DDBJ whole genome shotgun (WGS) entry which is preliminary data.</text>
</comment>
<feature type="binding site" evidence="9">
    <location>
        <position position="96"/>
    </location>
    <ligand>
        <name>(2E)-4-hydroxy-3-methylbut-2-enyl diphosphate</name>
        <dbReference type="ChEBI" id="CHEBI:128753"/>
    </ligand>
</feature>
<evidence type="ECO:0000256" key="1">
    <source>
        <dbReference type="ARBA" id="ARBA00022485"/>
    </source>
</evidence>
<dbReference type="Gene3D" id="3.40.1010.20">
    <property type="entry name" value="4-hydroxy-3-methylbut-2-enyl diphosphate reductase, catalytic domain"/>
    <property type="match status" value="2"/>
</dbReference>
<comment type="catalytic activity">
    <reaction evidence="9">
        <text>dimethylallyl diphosphate + 2 oxidized [2Fe-2S]-[ferredoxin] + H2O = (2E)-4-hydroxy-3-methylbut-2-enyl diphosphate + 2 reduced [2Fe-2S]-[ferredoxin] + 2 H(+)</text>
        <dbReference type="Rhea" id="RHEA:24825"/>
        <dbReference type="Rhea" id="RHEA-COMP:10000"/>
        <dbReference type="Rhea" id="RHEA-COMP:10001"/>
        <dbReference type="ChEBI" id="CHEBI:15377"/>
        <dbReference type="ChEBI" id="CHEBI:15378"/>
        <dbReference type="ChEBI" id="CHEBI:33737"/>
        <dbReference type="ChEBI" id="CHEBI:33738"/>
        <dbReference type="ChEBI" id="CHEBI:57623"/>
        <dbReference type="ChEBI" id="CHEBI:128753"/>
        <dbReference type="EC" id="1.17.7.4"/>
    </reaction>
</comment>
<feature type="binding site" evidence="9">
    <location>
        <position position="318"/>
    </location>
    <ligand>
        <name>isopentenyl diphosphate</name>
        <dbReference type="ChEBI" id="CHEBI:128769"/>
    </ligand>
</feature>
<evidence type="ECO:0000256" key="9">
    <source>
        <dbReference type="HAMAP-Rule" id="MF_00191"/>
    </source>
</evidence>
<feature type="binding site" evidence="9">
    <location>
        <position position="96"/>
    </location>
    <ligand>
        <name>isopentenyl diphosphate</name>
        <dbReference type="ChEBI" id="CHEBI:128769"/>
    </ligand>
</feature>
<dbReference type="CDD" id="cd13944">
    <property type="entry name" value="lytB_ispH"/>
    <property type="match status" value="1"/>
</dbReference>
<keyword evidence="2 9" id="KW-0479">Metal-binding</keyword>
<evidence type="ECO:0000256" key="4">
    <source>
        <dbReference type="ARBA" id="ARBA00023004"/>
    </source>
</evidence>
<feature type="binding site" evidence="9">
    <location>
        <position position="157"/>
    </location>
    <ligand>
        <name>[4Fe-4S] cluster</name>
        <dbReference type="ChEBI" id="CHEBI:49883"/>
    </ligand>
</feature>
<comment type="caution">
    <text evidence="9">Lacks conserved residue(s) required for the propagation of feature annotation.</text>
</comment>
<evidence type="ECO:0000313" key="10">
    <source>
        <dbReference type="EMBL" id="KYC35211.1"/>
    </source>
</evidence>
<feature type="binding site" evidence="9">
    <location>
        <position position="96"/>
    </location>
    <ligand>
        <name>dimethylallyl diphosphate</name>
        <dbReference type="ChEBI" id="CHEBI:57623"/>
    </ligand>
</feature>
<comment type="catalytic activity">
    <reaction evidence="9">
        <text>isopentenyl diphosphate + 2 oxidized [2Fe-2S]-[ferredoxin] + H2O = (2E)-4-hydroxy-3-methylbut-2-enyl diphosphate + 2 reduced [2Fe-2S]-[ferredoxin] + 2 H(+)</text>
        <dbReference type="Rhea" id="RHEA:24488"/>
        <dbReference type="Rhea" id="RHEA-COMP:10000"/>
        <dbReference type="Rhea" id="RHEA-COMP:10001"/>
        <dbReference type="ChEBI" id="CHEBI:15377"/>
        <dbReference type="ChEBI" id="CHEBI:15378"/>
        <dbReference type="ChEBI" id="CHEBI:33737"/>
        <dbReference type="ChEBI" id="CHEBI:33738"/>
        <dbReference type="ChEBI" id="CHEBI:128753"/>
        <dbReference type="ChEBI" id="CHEBI:128769"/>
        <dbReference type="EC" id="1.17.7.4"/>
    </reaction>
</comment>
<feature type="binding site" evidence="9">
    <location>
        <position position="318"/>
    </location>
    <ligand>
        <name>dimethylallyl diphosphate</name>
        <dbReference type="ChEBI" id="CHEBI:57623"/>
    </ligand>
</feature>
<dbReference type="STRING" id="128403.WA1_08620"/>
<feature type="binding site" evidence="9">
    <location>
        <position position="288"/>
    </location>
    <ligand>
        <name>[4Fe-4S] cluster</name>
        <dbReference type="ChEBI" id="CHEBI:49883"/>
    </ligand>
</feature>
<dbReference type="GO" id="GO:0019288">
    <property type="term" value="P:isopentenyl diphosphate biosynthetic process, methylerythritol 4-phosphate pathway"/>
    <property type="evidence" value="ECO:0007669"/>
    <property type="project" value="UniProtKB-UniRule"/>
</dbReference>
<feature type="binding site" evidence="9">
    <location>
        <position position="319"/>
    </location>
    <ligand>
        <name>dimethylallyl diphosphate</name>
        <dbReference type="ChEBI" id="CHEBI:57623"/>
    </ligand>
</feature>
<evidence type="ECO:0000256" key="6">
    <source>
        <dbReference type="ARBA" id="ARBA00023229"/>
    </source>
</evidence>
<dbReference type="PANTHER" id="PTHR31619:SF5">
    <property type="entry name" value="4-HYDROXY-3-METHYLBUT-2-ENYL DIPHOSPHATE REDUCTASE, CHLOROPLASTIC"/>
    <property type="match status" value="1"/>
</dbReference>
<feature type="binding site" evidence="9">
    <location>
        <position position="379"/>
    </location>
    <ligand>
        <name>isopentenyl diphosphate</name>
        <dbReference type="ChEBI" id="CHEBI:128769"/>
    </ligand>
</feature>
<dbReference type="GO" id="GO:0016114">
    <property type="term" value="P:terpenoid biosynthetic process"/>
    <property type="evidence" value="ECO:0007669"/>
    <property type="project" value="UniProtKB-UniRule"/>
</dbReference>
<evidence type="ECO:0000313" key="11">
    <source>
        <dbReference type="Proteomes" id="UP000076925"/>
    </source>
</evidence>
<proteinExistence type="inferred from homology"/>
<feature type="binding site" evidence="9">
    <location>
        <position position="185"/>
    </location>
    <ligand>
        <name>(2E)-4-hydroxy-3-methylbut-2-enyl diphosphate</name>
        <dbReference type="ChEBI" id="CHEBI:128753"/>
    </ligand>
</feature>
<gene>
    <name evidence="9" type="primary">ispH</name>
    <name evidence="10" type="ORF">WA1_08620</name>
</gene>
<dbReference type="GO" id="GO:0050992">
    <property type="term" value="P:dimethylallyl diphosphate biosynthetic process"/>
    <property type="evidence" value="ECO:0007669"/>
    <property type="project" value="UniProtKB-UniRule"/>
</dbReference>
<dbReference type="GO" id="GO:0046872">
    <property type="term" value="F:metal ion binding"/>
    <property type="evidence" value="ECO:0007669"/>
    <property type="project" value="UniProtKB-KW"/>
</dbReference>
<feature type="binding site" evidence="9">
    <location>
        <position position="319"/>
    </location>
    <ligand>
        <name>isopentenyl diphosphate</name>
        <dbReference type="ChEBI" id="CHEBI:128769"/>
    </ligand>
</feature>
<dbReference type="GO" id="GO:0051539">
    <property type="term" value="F:4 iron, 4 sulfur cluster binding"/>
    <property type="evidence" value="ECO:0007669"/>
    <property type="project" value="UniProtKB-UniRule"/>
</dbReference>
<feature type="binding site" evidence="9">
    <location>
        <position position="317"/>
    </location>
    <ligand>
        <name>(2E)-4-hydroxy-3-methylbut-2-enyl diphosphate</name>
        <dbReference type="ChEBI" id="CHEBI:128753"/>
    </ligand>
</feature>
<keyword evidence="4 9" id="KW-0408">Iron</keyword>
<comment type="pathway">
    <text evidence="7 9">Isoprenoid biosynthesis; isopentenyl diphosphate biosynthesis via DXP pathway; isopentenyl diphosphate from 1-deoxy-D-xylulose 5-phosphate: step 6/6.</text>
</comment>
<feature type="binding site" evidence="9">
    <location>
        <position position="250"/>
    </location>
    <ligand>
        <name>(2E)-4-hydroxy-3-methylbut-2-enyl diphosphate</name>
        <dbReference type="ChEBI" id="CHEBI:128753"/>
    </ligand>
</feature>
<name>A0A139WRZ9_9CYAN</name>
<dbReference type="OrthoDB" id="9804077at2"/>
<sequence length="402" mass="45155">MDTKAFKRSLQHSENYHRKGFGHQAEVATQLESEYQSQLIQEIRNSNYTLTRGDVTIYLAQAFGFCWGVERAVAMAYETRTHFPTERIWITNEIIHNPSVNQRMREMDVEFIPVEGSKKDFSVVGSGDVVILPAFGASVQEMQILNDKGCKIVDTTCPWVSKVWNTVEKHKKGEHTSIIHGKYKHEETVATSSFAGKYLIVLNMGEAEYVADYILNGGNREEFLAKFSKACSSGFDPDKDLERVGIANQTTMLKSETEQIGKLFEHTMMKKYGPAELNRHFQSFNTICDATQERQDAMLELVEQKLDLMIVIGGFNSSNTTQLQQIADQRGVVSYHIDSVARLLSGNKIEHRELNGQIAIAENWLPDGKIVVGITSGASTPDKVVEDAIEKIFEFKATAVVA</sequence>